<proteinExistence type="predicted"/>
<feature type="compositionally biased region" description="Low complexity" evidence="1">
    <location>
        <begin position="53"/>
        <end position="64"/>
    </location>
</feature>
<evidence type="ECO:0000256" key="1">
    <source>
        <dbReference type="SAM" id="MobiDB-lite"/>
    </source>
</evidence>
<feature type="compositionally biased region" description="Basic and acidic residues" evidence="1">
    <location>
        <begin position="75"/>
        <end position="93"/>
    </location>
</feature>
<evidence type="ECO:0000313" key="3">
    <source>
        <dbReference type="Proteomes" id="UP000604341"/>
    </source>
</evidence>
<dbReference type="EMBL" id="BMPE01000001">
    <property type="protein sequence ID" value="GGK90903.1"/>
    <property type="molecule type" value="Genomic_DNA"/>
</dbReference>
<sequence>MHQTGVEHIKGYTRIKCGGASLALHPRTAVRALDETAHASLLQAGARTGNLAGQAQAAGGTQAQVRRMSVPGQGDSREQSERCEPMAFEHAEF</sequence>
<gene>
    <name evidence="2" type="ORF">GCM10010844_06800</name>
</gene>
<accession>A0ABQ2FG23</accession>
<feature type="region of interest" description="Disordered" evidence="1">
    <location>
        <begin position="53"/>
        <end position="93"/>
    </location>
</feature>
<reference evidence="3" key="1">
    <citation type="journal article" date="2019" name="Int. J. Syst. Evol. Microbiol.">
        <title>The Global Catalogue of Microorganisms (GCM) 10K type strain sequencing project: providing services to taxonomists for standard genome sequencing and annotation.</title>
        <authorList>
            <consortium name="The Broad Institute Genomics Platform"/>
            <consortium name="The Broad Institute Genome Sequencing Center for Infectious Disease"/>
            <person name="Wu L."/>
            <person name="Ma J."/>
        </authorList>
    </citation>
    <scope>NUCLEOTIDE SEQUENCE [LARGE SCALE GENOMIC DNA]</scope>
    <source>
        <strain evidence="3">JCM 19173</strain>
    </source>
</reference>
<protein>
    <submittedName>
        <fullName evidence="2">Uncharacterized protein</fullName>
    </submittedName>
</protein>
<organism evidence="2 3">
    <name type="scientific">Deinococcus radiotolerans</name>
    <dbReference type="NCBI Taxonomy" id="1309407"/>
    <lineage>
        <taxon>Bacteria</taxon>
        <taxon>Thermotogati</taxon>
        <taxon>Deinococcota</taxon>
        <taxon>Deinococci</taxon>
        <taxon>Deinococcales</taxon>
        <taxon>Deinococcaceae</taxon>
        <taxon>Deinococcus</taxon>
    </lineage>
</organism>
<comment type="caution">
    <text evidence="2">The sequence shown here is derived from an EMBL/GenBank/DDBJ whole genome shotgun (WGS) entry which is preliminary data.</text>
</comment>
<dbReference type="Proteomes" id="UP000604341">
    <property type="component" value="Unassembled WGS sequence"/>
</dbReference>
<evidence type="ECO:0000313" key="2">
    <source>
        <dbReference type="EMBL" id="GGK90903.1"/>
    </source>
</evidence>
<name>A0ABQ2FG23_9DEIO</name>
<keyword evidence="3" id="KW-1185">Reference proteome</keyword>